<dbReference type="GO" id="GO:0005886">
    <property type="term" value="C:plasma membrane"/>
    <property type="evidence" value="ECO:0007669"/>
    <property type="project" value="UniProtKB-SubCell"/>
</dbReference>
<comment type="similarity">
    <text evidence="2">Belongs to the AzlC family.</text>
</comment>
<dbReference type="PANTHER" id="PTHR34979:SF1">
    <property type="entry name" value="INNER MEMBRANE PROTEIN YGAZ"/>
    <property type="match status" value="1"/>
</dbReference>
<sequence length="246" mass="27172">MGLIGRKPKGKCPPGTAKKALRAAFPHTLPIFAGFWFLGLTYGIYMNACGFSFWYPMLMSLTIFAGSMEFVAVNLLMGAFDPLQAFAMTLMINARHLFYGLSMLDKYKGTGLKKPYLIFGMCDESFSINYTAKIPAGVDKGWFMFFVTLLNHIYWFSGSTLGGIFGSLLQFNTEGLEFVMTAMFVVIFLEQWLKEKNHTAALLGLGLSLLFLIAFGADGFILPAMLAILGVLTLLRRPIERGGDAA</sequence>
<evidence type="ECO:0000256" key="4">
    <source>
        <dbReference type="ARBA" id="ARBA00022475"/>
    </source>
</evidence>
<feature type="transmembrane region" description="Helical" evidence="8">
    <location>
        <begin position="85"/>
        <end position="104"/>
    </location>
</feature>
<dbReference type="RefSeq" id="WP_079546432.1">
    <property type="nucleotide sequence ID" value="NZ_CP117826.1"/>
</dbReference>
<dbReference type="InterPro" id="IPR011606">
    <property type="entry name" value="Brnchd-chn_aa_trnsp_permease"/>
</dbReference>
<feature type="transmembrane region" description="Helical" evidence="8">
    <location>
        <begin position="142"/>
        <end position="169"/>
    </location>
</feature>
<accession>A0AAU8A5R1</accession>
<evidence type="ECO:0000256" key="3">
    <source>
        <dbReference type="ARBA" id="ARBA00022448"/>
    </source>
</evidence>
<dbReference type="PANTHER" id="PTHR34979">
    <property type="entry name" value="INNER MEMBRANE PROTEIN YGAZ"/>
    <property type="match status" value="1"/>
</dbReference>
<evidence type="ECO:0000256" key="5">
    <source>
        <dbReference type="ARBA" id="ARBA00022692"/>
    </source>
</evidence>
<reference evidence="9" key="1">
    <citation type="submission" date="2023-02" db="EMBL/GenBank/DDBJ databases">
        <title>Gut commensal Christensenella minuta modulates host metabolism via a new class of secondary bile acids.</title>
        <authorList>
            <person name="Liu C."/>
        </authorList>
    </citation>
    <scope>NUCLEOTIDE SEQUENCE</scope>
    <source>
        <strain evidence="9">CA70</strain>
    </source>
</reference>
<evidence type="ECO:0000256" key="1">
    <source>
        <dbReference type="ARBA" id="ARBA00004651"/>
    </source>
</evidence>
<keyword evidence="3" id="KW-0813">Transport</keyword>
<dbReference type="GO" id="GO:1903785">
    <property type="term" value="P:L-valine transmembrane transport"/>
    <property type="evidence" value="ECO:0007669"/>
    <property type="project" value="TreeGrafter"/>
</dbReference>
<dbReference type="InterPro" id="IPR004471">
    <property type="entry name" value="Brnchd-chn_aa_trnsp_AzlC"/>
</dbReference>
<name>A0AAU8A5R1_9FIRM</name>
<dbReference type="NCBIfam" id="TIGR00346">
    <property type="entry name" value="azlC"/>
    <property type="match status" value="1"/>
</dbReference>
<comment type="subcellular location">
    <subcellularLocation>
        <location evidence="1">Cell membrane</location>
        <topology evidence="1">Multi-pass membrane protein</topology>
    </subcellularLocation>
</comment>
<organism evidence="9">
    <name type="scientific">Christensenella massiliensis</name>
    <dbReference type="NCBI Taxonomy" id="1805714"/>
    <lineage>
        <taxon>Bacteria</taxon>
        <taxon>Bacillati</taxon>
        <taxon>Bacillota</taxon>
        <taxon>Clostridia</taxon>
        <taxon>Christensenellales</taxon>
        <taxon>Christensenellaceae</taxon>
        <taxon>Christensenella</taxon>
    </lineage>
</organism>
<evidence type="ECO:0000313" key="9">
    <source>
        <dbReference type="EMBL" id="XCC61401.1"/>
    </source>
</evidence>
<proteinExistence type="inferred from homology"/>
<evidence type="ECO:0000256" key="7">
    <source>
        <dbReference type="ARBA" id="ARBA00023136"/>
    </source>
</evidence>
<feature type="transmembrane region" description="Helical" evidence="8">
    <location>
        <begin position="51"/>
        <end position="73"/>
    </location>
</feature>
<evidence type="ECO:0000256" key="2">
    <source>
        <dbReference type="ARBA" id="ARBA00010735"/>
    </source>
</evidence>
<feature type="transmembrane region" description="Helical" evidence="8">
    <location>
        <begin position="21"/>
        <end position="45"/>
    </location>
</feature>
<feature type="transmembrane region" description="Helical" evidence="8">
    <location>
        <begin position="205"/>
        <end position="235"/>
    </location>
</feature>
<gene>
    <name evidence="9" type="primary">azlC</name>
    <name evidence="9" type="ORF">PUP29_07630</name>
</gene>
<evidence type="ECO:0000256" key="6">
    <source>
        <dbReference type="ARBA" id="ARBA00022989"/>
    </source>
</evidence>
<feature type="transmembrane region" description="Helical" evidence="8">
    <location>
        <begin position="176"/>
        <end position="193"/>
    </location>
</feature>
<evidence type="ECO:0000256" key="8">
    <source>
        <dbReference type="SAM" id="Phobius"/>
    </source>
</evidence>
<dbReference type="Pfam" id="PF03591">
    <property type="entry name" value="AzlC"/>
    <property type="match status" value="1"/>
</dbReference>
<keyword evidence="5 8" id="KW-0812">Transmembrane</keyword>
<dbReference type="AlphaFoldDB" id="A0AAU8A5R1"/>
<protein>
    <submittedName>
        <fullName evidence="9">Azaleucine resistance protein AzlC</fullName>
    </submittedName>
</protein>
<dbReference type="EMBL" id="CP117826">
    <property type="protein sequence ID" value="XCC61401.1"/>
    <property type="molecule type" value="Genomic_DNA"/>
</dbReference>
<keyword evidence="4" id="KW-1003">Cell membrane</keyword>
<keyword evidence="7 8" id="KW-0472">Membrane</keyword>
<keyword evidence="6 8" id="KW-1133">Transmembrane helix</keyword>